<dbReference type="SUPFAM" id="SSF46585">
    <property type="entry name" value="HR1 repeat"/>
    <property type="match status" value="1"/>
</dbReference>
<evidence type="ECO:0000256" key="8">
    <source>
        <dbReference type="ARBA" id="ARBA00022741"/>
    </source>
</evidence>
<evidence type="ECO:0000256" key="17">
    <source>
        <dbReference type="PROSITE-ProRule" id="PRU01207"/>
    </source>
</evidence>
<dbReference type="InterPro" id="IPR046349">
    <property type="entry name" value="C1-like_sf"/>
</dbReference>
<dbReference type="InterPro" id="IPR001349">
    <property type="entry name" value="Cyt_c_oxidase_su6a"/>
</dbReference>
<dbReference type="SMART" id="SM00109">
    <property type="entry name" value="C1"/>
    <property type="match status" value="2"/>
</dbReference>
<dbReference type="FunFam" id="3.30.200.20:FF:000103">
    <property type="entry name" value="Protein kinase C"/>
    <property type="match status" value="1"/>
</dbReference>
<organism evidence="25 26">
    <name type="scientific">Chytriomyces confervae</name>
    <dbReference type="NCBI Taxonomy" id="246404"/>
    <lineage>
        <taxon>Eukaryota</taxon>
        <taxon>Fungi</taxon>
        <taxon>Fungi incertae sedis</taxon>
        <taxon>Chytridiomycota</taxon>
        <taxon>Chytridiomycota incertae sedis</taxon>
        <taxon>Chytridiomycetes</taxon>
        <taxon>Chytridiales</taxon>
        <taxon>Chytriomycetaceae</taxon>
        <taxon>Chytriomyces</taxon>
    </lineage>
</organism>
<evidence type="ECO:0000256" key="2">
    <source>
        <dbReference type="ARBA" id="ARBA00005490"/>
    </source>
</evidence>
<feature type="compositionally biased region" description="Basic and acidic residues" evidence="19">
    <location>
        <begin position="742"/>
        <end position="755"/>
    </location>
</feature>
<dbReference type="GO" id="GO:0005743">
    <property type="term" value="C:mitochondrial inner membrane"/>
    <property type="evidence" value="ECO:0007669"/>
    <property type="project" value="UniProtKB-SubCell"/>
</dbReference>
<sequence length="1157" mass="130347">MNRLGFFARRFNSVARTFTENSPATFPSVKETMAPHAYSEYQHAYKSTNTWFYLNFAITIPGLAAALYFCVPPELEHLNHLLEHPREFEDLPYMRKRKTPFPWGDNSLFHNDNANPSRPLPPTPASAQIADISFKIEVERKVLQGASIMHKQLADPQAREACEANMVESKRRIEYFEGLLRDALMLQNGQNPRGDHLEFPGRSSSLPESQFPNHRGQQHPHGSVSEANLVHGQRSTFGNMFGMSSHGSVSSLNPQDSQLFTHTGFDSVKYGGTITTSLVQTRLQDVLHKLDTELKVKAGTENLFHAMLNSSGNGGSGGDNPMQAELRRKMAEGNAKIAMLERAKKRYVGLDVKALAPKMEDGEEQLAEIRRKCYGRLRMKLIGASNLMGRNTSSGSNEIIATVLIDGKLKYTTRSSISRWDETVDLQIDRATEVEISIFSVPNMALLGMQWFKLSDLEDEMNVLYPQGVPSNPNDAAEVWMDIEPAGQLAVKPLFFATKGKAQDGLFRRAAIQKMFPRNGHKFHAVNSLLYQCAVCNEFSAGSEFYQCQGCNYVCHSKCFSNVITKCITLDDIKNARPGTDLNTGQLLPYRIPHRFQQKTIMLNSWCGHCGSMMGPGARIEKCTECGKCSHSHCKPMIPNFCQLKPDVALTLVAAFEDADRRKHAKEVEEAEKAEMARRHIAIAAEAAASIGMVTPPNENSTDAKMEENARQMERLHLEQKRREDEEKVLLESILHAAQVERTRTEMQQQRDREAAAAQQAAQQQAAQEAAQQAAQQAAQHAAQYAAQQEAQYHAPAPVPVQPVRVAPTHIPIPAPLQRHTKLEDFELLSVLGRGAFGKVMLIEEKSTKKLYAMKALKKEFIIQGGDVDGAKLEKRIFQMASQTQHPYLVNMHSCFQSDTRLYFVMEYVSGGDLMCHIMEKRRFSQPRVKFYACEVLLALEFFHANNIIFRDLKLDNILMCADGHIKLADYGICKENIPYGAFTRTFCGTPDYMAPEILSQKKYNRAVDWWSFGVLIYVMLMGKYPYHGEDENDILNCIMENKIDEFPSNMPKETSSLLQGLLTVDPKRRLGGGRLGANEIKRHPYFAGVDWDAFEQRKINPTWRPKIQNERDISNFDSEFTSEKPVLTPMNSVLSAVEQAEFQDFDFTAAWAGVKQ</sequence>
<evidence type="ECO:0000313" key="25">
    <source>
        <dbReference type="EMBL" id="TPX75542.1"/>
    </source>
</evidence>
<keyword evidence="12" id="KW-0862">Zinc</keyword>
<keyword evidence="17" id="KW-0175">Coiled coil</keyword>
<reference evidence="25 26" key="1">
    <citation type="journal article" date="2019" name="Sci. Rep.">
        <title>Comparative genomics of chytrid fungi reveal insights into the obligate biotrophic and pathogenic lifestyle of Synchytrium endobioticum.</title>
        <authorList>
            <person name="van de Vossenberg B.T.L.H."/>
            <person name="Warris S."/>
            <person name="Nguyen H.D.T."/>
            <person name="van Gent-Pelzer M.P.E."/>
            <person name="Joly D.L."/>
            <person name="van de Geest H.C."/>
            <person name="Bonants P.J.M."/>
            <person name="Smith D.S."/>
            <person name="Levesque C.A."/>
            <person name="van der Lee T.A.J."/>
        </authorList>
    </citation>
    <scope>NUCLEOTIDE SEQUENCE [LARGE SCALE GENOMIC DNA]</scope>
    <source>
        <strain evidence="25 26">CBS 675.73</strain>
    </source>
</reference>
<evidence type="ECO:0000256" key="16">
    <source>
        <dbReference type="ARBA" id="ARBA00023136"/>
    </source>
</evidence>
<dbReference type="SMART" id="SM00220">
    <property type="entry name" value="S_TKc"/>
    <property type="match status" value="1"/>
</dbReference>
<evidence type="ECO:0000313" key="26">
    <source>
        <dbReference type="Proteomes" id="UP000320333"/>
    </source>
</evidence>
<dbReference type="Pfam" id="PF00069">
    <property type="entry name" value="Pkinase"/>
    <property type="match status" value="1"/>
</dbReference>
<evidence type="ECO:0000256" key="5">
    <source>
        <dbReference type="ARBA" id="ARBA00022553"/>
    </source>
</evidence>
<evidence type="ECO:0000259" key="23">
    <source>
        <dbReference type="PROSITE" id="PS51285"/>
    </source>
</evidence>
<feature type="compositionally biased region" description="Polar residues" evidence="19">
    <location>
        <begin position="202"/>
        <end position="212"/>
    </location>
</feature>
<keyword evidence="26" id="KW-1185">Reference proteome</keyword>
<dbReference type="CDD" id="cd20823">
    <property type="entry name" value="C1_ScPKC1-like_rpt2"/>
    <property type="match status" value="1"/>
</dbReference>
<evidence type="ECO:0000256" key="13">
    <source>
        <dbReference type="ARBA" id="ARBA00022840"/>
    </source>
</evidence>
<dbReference type="Proteomes" id="UP000320333">
    <property type="component" value="Unassembled WGS sequence"/>
</dbReference>
<evidence type="ECO:0000259" key="24">
    <source>
        <dbReference type="PROSITE" id="PS51860"/>
    </source>
</evidence>
<evidence type="ECO:0000259" key="22">
    <source>
        <dbReference type="PROSITE" id="PS50081"/>
    </source>
</evidence>
<keyword evidence="7" id="KW-0479">Metal-binding</keyword>
<keyword evidence="9" id="KW-0863">Zinc-finger</keyword>
<name>A0A507FH78_9FUNG</name>
<evidence type="ECO:0000256" key="4">
    <source>
        <dbReference type="ARBA" id="ARBA00022527"/>
    </source>
</evidence>
<feature type="region of interest" description="Disordered" evidence="19">
    <location>
        <begin position="742"/>
        <end position="762"/>
    </location>
</feature>
<dbReference type="Gene3D" id="4.10.95.10">
    <property type="entry name" value="Cytochrome c oxidase, subunit VIa"/>
    <property type="match status" value="1"/>
</dbReference>
<feature type="domain" description="REM-1" evidence="24">
    <location>
        <begin position="115"/>
        <end position="189"/>
    </location>
</feature>
<evidence type="ECO:0000256" key="14">
    <source>
        <dbReference type="ARBA" id="ARBA00022946"/>
    </source>
</evidence>
<proteinExistence type="inferred from homology"/>
<dbReference type="Gene3D" id="3.30.200.20">
    <property type="entry name" value="Phosphorylase Kinase, domain 1"/>
    <property type="match status" value="1"/>
</dbReference>
<dbReference type="Pfam" id="PF02185">
    <property type="entry name" value="HR1"/>
    <property type="match status" value="1"/>
</dbReference>
<feature type="binding site" evidence="18">
    <location>
        <position position="855"/>
    </location>
    <ligand>
        <name>ATP</name>
        <dbReference type="ChEBI" id="CHEBI:30616"/>
    </ligand>
</feature>
<dbReference type="EC" id="2.7.11.13" evidence="3"/>
<dbReference type="Gene3D" id="1.10.510.10">
    <property type="entry name" value="Transferase(Phosphotransferase) domain 1"/>
    <property type="match status" value="1"/>
</dbReference>
<dbReference type="PANTHER" id="PTHR24351">
    <property type="entry name" value="RIBOSOMAL PROTEIN S6 KINASE"/>
    <property type="match status" value="1"/>
</dbReference>
<keyword evidence="20" id="KW-0812">Transmembrane</keyword>
<dbReference type="Gene3D" id="1.10.287.160">
    <property type="entry name" value="HR1 repeat"/>
    <property type="match status" value="1"/>
</dbReference>
<feature type="domain" description="Phorbol-ester/DAG-type" evidence="22">
    <location>
        <begin position="520"/>
        <end position="567"/>
    </location>
</feature>
<dbReference type="GO" id="GO:0004697">
    <property type="term" value="F:diacylglycerol-dependent serine/threonine kinase activity"/>
    <property type="evidence" value="ECO:0007669"/>
    <property type="project" value="UniProtKB-EC"/>
</dbReference>
<dbReference type="InterPro" id="IPR035892">
    <property type="entry name" value="C2_domain_sf"/>
</dbReference>
<keyword evidence="8 18" id="KW-0547">Nucleotide-binding</keyword>
<keyword evidence="5" id="KW-0597">Phosphoprotein</keyword>
<keyword evidence="20" id="KW-1133">Transmembrane helix</keyword>
<feature type="region of interest" description="Disordered" evidence="19">
    <location>
        <begin position="188"/>
        <end position="223"/>
    </location>
</feature>
<dbReference type="CDD" id="cd20822">
    <property type="entry name" value="C1_ScPKC1-like_rpt1"/>
    <property type="match status" value="1"/>
</dbReference>
<dbReference type="EMBL" id="QEAP01000077">
    <property type="protein sequence ID" value="TPX75542.1"/>
    <property type="molecule type" value="Genomic_DNA"/>
</dbReference>
<dbReference type="SUPFAM" id="SSF56112">
    <property type="entry name" value="Protein kinase-like (PK-like)"/>
    <property type="match status" value="1"/>
</dbReference>
<keyword evidence="6" id="KW-0808">Transferase</keyword>
<dbReference type="InterPro" id="IPR000719">
    <property type="entry name" value="Prot_kinase_dom"/>
</dbReference>
<protein>
    <recommendedName>
        <fullName evidence="3">protein kinase C</fullName>
        <ecNumber evidence="3">2.7.11.13</ecNumber>
    </recommendedName>
</protein>
<dbReference type="Gene3D" id="3.30.60.20">
    <property type="match status" value="2"/>
</dbReference>
<feature type="transmembrane region" description="Helical" evidence="20">
    <location>
        <begin position="51"/>
        <end position="69"/>
    </location>
</feature>
<dbReference type="FunFam" id="1.10.510.10:FF:000210">
    <property type="entry name" value="Non-specific serine/threonine protein kinase"/>
    <property type="match status" value="1"/>
</dbReference>
<dbReference type="InterPro" id="IPR036418">
    <property type="entry name" value="Cyt_c_oxidase_su6a_sf"/>
</dbReference>
<comment type="subcellular location">
    <subcellularLocation>
        <location evidence="1">Mitochondrion inner membrane</location>
    </subcellularLocation>
</comment>
<evidence type="ECO:0000259" key="21">
    <source>
        <dbReference type="PROSITE" id="PS50011"/>
    </source>
</evidence>
<evidence type="ECO:0000256" key="18">
    <source>
        <dbReference type="PROSITE-ProRule" id="PRU10141"/>
    </source>
</evidence>
<dbReference type="PROSITE" id="PS00107">
    <property type="entry name" value="PROTEIN_KINASE_ATP"/>
    <property type="match status" value="1"/>
</dbReference>
<dbReference type="GO" id="GO:0005524">
    <property type="term" value="F:ATP binding"/>
    <property type="evidence" value="ECO:0007669"/>
    <property type="project" value="UniProtKB-UniRule"/>
</dbReference>
<dbReference type="SMART" id="SM00133">
    <property type="entry name" value="S_TK_X"/>
    <property type="match status" value="1"/>
</dbReference>
<evidence type="ECO:0000256" key="12">
    <source>
        <dbReference type="ARBA" id="ARBA00022833"/>
    </source>
</evidence>
<feature type="domain" description="Protein kinase" evidence="21">
    <location>
        <begin position="826"/>
        <end position="1087"/>
    </location>
</feature>
<dbReference type="InterPro" id="IPR000961">
    <property type="entry name" value="AGC-kinase_C"/>
</dbReference>
<dbReference type="PROSITE" id="PS00479">
    <property type="entry name" value="ZF_DAG_PE_1"/>
    <property type="match status" value="1"/>
</dbReference>
<feature type="domain" description="Phorbol-ester/DAG-type" evidence="22">
    <location>
        <begin position="593"/>
        <end position="642"/>
    </location>
</feature>
<dbReference type="PROSITE" id="PS51860">
    <property type="entry name" value="REM_1"/>
    <property type="match status" value="1"/>
</dbReference>
<dbReference type="InterPro" id="IPR036274">
    <property type="entry name" value="HR1_rpt_sf"/>
</dbReference>
<dbReference type="OrthoDB" id="63267at2759"/>
<dbReference type="AlphaFoldDB" id="A0A507FH78"/>
<dbReference type="SUPFAM" id="SSF57889">
    <property type="entry name" value="Cysteine-rich domain"/>
    <property type="match status" value="2"/>
</dbReference>
<dbReference type="InterPro" id="IPR011072">
    <property type="entry name" value="HR1_rho-bd"/>
</dbReference>
<keyword evidence="14" id="KW-0809">Transit peptide</keyword>
<keyword evidence="13 18" id="KW-0067">ATP-binding</keyword>
<feature type="domain" description="AGC-kinase C-terminal" evidence="23">
    <location>
        <begin position="1088"/>
        <end position="1157"/>
    </location>
</feature>
<dbReference type="GO" id="GO:0008270">
    <property type="term" value="F:zinc ion binding"/>
    <property type="evidence" value="ECO:0007669"/>
    <property type="project" value="UniProtKB-KW"/>
</dbReference>
<keyword evidence="11" id="KW-0999">Mitochondrion inner membrane</keyword>
<evidence type="ECO:0000256" key="1">
    <source>
        <dbReference type="ARBA" id="ARBA00004273"/>
    </source>
</evidence>
<accession>A0A507FH78</accession>
<evidence type="ECO:0000256" key="15">
    <source>
        <dbReference type="ARBA" id="ARBA00023128"/>
    </source>
</evidence>
<dbReference type="GO" id="GO:0007165">
    <property type="term" value="P:signal transduction"/>
    <property type="evidence" value="ECO:0007669"/>
    <property type="project" value="InterPro"/>
</dbReference>
<dbReference type="SUPFAM" id="SSF81411">
    <property type="entry name" value="Mitochondrial cytochrome c oxidase subunit VIa"/>
    <property type="match status" value="1"/>
</dbReference>
<dbReference type="Pfam" id="PF02046">
    <property type="entry name" value="COX6A"/>
    <property type="match status" value="1"/>
</dbReference>
<dbReference type="InterPro" id="IPR017441">
    <property type="entry name" value="Protein_kinase_ATP_BS"/>
</dbReference>
<keyword evidence="15" id="KW-0496">Mitochondrion</keyword>
<evidence type="ECO:0000256" key="6">
    <source>
        <dbReference type="ARBA" id="ARBA00022679"/>
    </source>
</evidence>
<comment type="caution">
    <text evidence="25">The sequence shown here is derived from an EMBL/GenBank/DDBJ whole genome shotgun (WGS) entry which is preliminary data.</text>
</comment>
<comment type="similarity">
    <text evidence="2">Belongs to the protein kinase superfamily. AGC Ser/Thr protein kinase family. PKC subfamily.</text>
</comment>
<evidence type="ECO:0000256" key="20">
    <source>
        <dbReference type="SAM" id="Phobius"/>
    </source>
</evidence>
<keyword evidence="4" id="KW-0723">Serine/threonine-protein kinase</keyword>
<dbReference type="SUPFAM" id="SSF49562">
    <property type="entry name" value="C2 domain (Calcium/lipid-binding domain, CaLB)"/>
    <property type="match status" value="1"/>
</dbReference>
<evidence type="ECO:0000256" key="11">
    <source>
        <dbReference type="ARBA" id="ARBA00022792"/>
    </source>
</evidence>
<evidence type="ECO:0000256" key="3">
    <source>
        <dbReference type="ARBA" id="ARBA00012429"/>
    </source>
</evidence>
<dbReference type="InterPro" id="IPR011009">
    <property type="entry name" value="Kinase-like_dom_sf"/>
</dbReference>
<gene>
    <name evidence="25" type="ORF">CcCBS67573_g03186</name>
</gene>
<dbReference type="Pfam" id="PF00433">
    <property type="entry name" value="Pkinase_C"/>
    <property type="match status" value="1"/>
</dbReference>
<keyword evidence="10" id="KW-0418">Kinase</keyword>
<evidence type="ECO:0000256" key="7">
    <source>
        <dbReference type="ARBA" id="ARBA00022723"/>
    </source>
</evidence>
<dbReference type="InterPro" id="IPR017892">
    <property type="entry name" value="Pkinase_C"/>
</dbReference>
<evidence type="ECO:0000256" key="9">
    <source>
        <dbReference type="ARBA" id="ARBA00022771"/>
    </source>
</evidence>
<dbReference type="SMART" id="SM00742">
    <property type="entry name" value="Hr1"/>
    <property type="match status" value="2"/>
</dbReference>
<dbReference type="InterPro" id="IPR002219">
    <property type="entry name" value="PKC_DAG/PE"/>
</dbReference>
<dbReference type="STRING" id="246404.A0A507FH78"/>
<dbReference type="CDD" id="cd05570">
    <property type="entry name" value="STKc_PKC"/>
    <property type="match status" value="1"/>
</dbReference>
<evidence type="ECO:0000256" key="10">
    <source>
        <dbReference type="ARBA" id="ARBA00022777"/>
    </source>
</evidence>
<dbReference type="PROSITE" id="PS51285">
    <property type="entry name" value="AGC_KINASE_CTER"/>
    <property type="match status" value="1"/>
</dbReference>
<dbReference type="PROSITE" id="PS50081">
    <property type="entry name" value="ZF_DAG_PE_2"/>
    <property type="match status" value="2"/>
</dbReference>
<dbReference type="PROSITE" id="PS50011">
    <property type="entry name" value="PROTEIN_KINASE_DOM"/>
    <property type="match status" value="1"/>
</dbReference>
<evidence type="ECO:0000256" key="19">
    <source>
        <dbReference type="SAM" id="MobiDB-lite"/>
    </source>
</evidence>
<keyword evidence="16 20" id="KW-0472">Membrane</keyword>